<protein>
    <recommendedName>
        <fullName evidence="3">DUF4304 domain-containing protein</fullName>
    </recommendedName>
</protein>
<organism evidence="1 2">
    <name type="scientific">Pseudomonas emilianonis</name>
    <dbReference type="NCBI Taxonomy" id="2915812"/>
    <lineage>
        <taxon>Bacteria</taxon>
        <taxon>Pseudomonadati</taxon>
        <taxon>Pseudomonadota</taxon>
        <taxon>Gammaproteobacteria</taxon>
        <taxon>Pseudomonadales</taxon>
        <taxon>Pseudomonadaceae</taxon>
        <taxon>Pseudomonas</taxon>
    </lineage>
</organism>
<sequence>MEAAVMIGSVENMLKLLTSGIAETFENHGFTQKKYRFFEKTDNKGRIRRYSMGLSKQKGWFSLHLTLQLLDPTLMVHVNTVLEKALRDDKFEYPESWSKSIIEKSIKTRTSNQVVAELTDWRILKESSESLQHFNERFSIWLYSFETPDEKPGWKEQLLTSVELALKWFDEVDSNEWIRSNTVYPALYLLATEGLKQRVEEHYKAALKSLEDPHEVELFYRYLV</sequence>
<gene>
    <name evidence="1" type="ORF">L9Z73_26335</name>
</gene>
<name>A0ABT0EPW4_9PSED</name>
<dbReference type="RefSeq" id="WP_247407455.1">
    <property type="nucleotide sequence ID" value="NZ_JAKNRV010000407.1"/>
</dbReference>
<accession>A0ABT0EPW4</accession>
<reference evidence="1 2" key="1">
    <citation type="submission" date="2022-02" db="EMBL/GenBank/DDBJ databases">
        <title>Comparative genomics of the first Antarctic Pseudomonas spp. capable of biotransforming 2,4,6-Trinitrotoluene.</title>
        <authorList>
            <person name="Cabrera M.A."/>
            <person name="Marquez S.L."/>
            <person name="Perez-Donoso J.M."/>
        </authorList>
    </citation>
    <scope>NUCLEOTIDE SEQUENCE [LARGE SCALE GENOMIC DNA]</scope>
    <source>
        <strain evidence="1 2">TNT11</strain>
    </source>
</reference>
<comment type="caution">
    <text evidence="1">The sequence shown here is derived from an EMBL/GenBank/DDBJ whole genome shotgun (WGS) entry which is preliminary data.</text>
</comment>
<keyword evidence="2" id="KW-1185">Reference proteome</keyword>
<proteinExistence type="predicted"/>
<evidence type="ECO:0000313" key="1">
    <source>
        <dbReference type="EMBL" id="MCK1787726.1"/>
    </source>
</evidence>
<evidence type="ECO:0000313" key="2">
    <source>
        <dbReference type="Proteomes" id="UP001317085"/>
    </source>
</evidence>
<dbReference type="Proteomes" id="UP001317085">
    <property type="component" value="Unassembled WGS sequence"/>
</dbReference>
<dbReference type="EMBL" id="JAKNRV010000407">
    <property type="protein sequence ID" value="MCK1787726.1"/>
    <property type="molecule type" value="Genomic_DNA"/>
</dbReference>
<evidence type="ECO:0008006" key="3">
    <source>
        <dbReference type="Google" id="ProtNLM"/>
    </source>
</evidence>